<name>B1ZRD0_OPITP</name>
<evidence type="ECO:0000313" key="1">
    <source>
        <dbReference type="EMBL" id="ACB74617.1"/>
    </source>
</evidence>
<dbReference type="HOGENOM" id="CLU_075528_1_0_0"/>
<dbReference type="InterPro" id="IPR029058">
    <property type="entry name" value="AB_hydrolase_fold"/>
</dbReference>
<sequence length="309" mass="32991">MGVPPMSEKRDAPPARGLRGFANRQRAAGALGCVVHLVVRPLYRWWLPALLGLVVSGSAPAAGAAGEHVILLHGLARTDRSMAPLKAALERDGFVVANVAYPSRTARIAELSEQAIGPALEECRREGATTVHFVTHSLGGILVRSYLARHRVPELGHVVMLAPPNQGSELVDVLGGWALFGFVNGPAGRELGTKSDSVPCRLGAVNYSVGVVAGNRSINWINSLLIPGPDDGKVSIERTKLAGMADHLVVPATHPFLMRDAEAIRQTIRFLHTGRFDHPGAPKAAAEMPPRQRVTVCENPGIRDNDVQS</sequence>
<organism evidence="1 2">
    <name type="scientific">Opitutus terrae (strain DSM 11246 / JCM 15787 / PB90-1)</name>
    <dbReference type="NCBI Taxonomy" id="452637"/>
    <lineage>
        <taxon>Bacteria</taxon>
        <taxon>Pseudomonadati</taxon>
        <taxon>Verrucomicrobiota</taxon>
        <taxon>Opitutia</taxon>
        <taxon>Opitutales</taxon>
        <taxon>Opitutaceae</taxon>
        <taxon>Opitutus</taxon>
    </lineage>
</organism>
<gene>
    <name evidence="1" type="ordered locus">Oter_1332</name>
</gene>
<protein>
    <recommendedName>
        <fullName evidence="3">AB hydrolase-1 domain-containing protein</fullName>
    </recommendedName>
</protein>
<evidence type="ECO:0008006" key="3">
    <source>
        <dbReference type="Google" id="ProtNLM"/>
    </source>
</evidence>
<dbReference type="KEGG" id="ote:Oter_1332"/>
<dbReference type="Proteomes" id="UP000007013">
    <property type="component" value="Chromosome"/>
</dbReference>
<dbReference type="SUPFAM" id="SSF53474">
    <property type="entry name" value="alpha/beta-Hydrolases"/>
    <property type="match status" value="1"/>
</dbReference>
<dbReference type="STRING" id="452637.Oter_1332"/>
<dbReference type="eggNOG" id="COG1075">
    <property type="taxonomic scope" value="Bacteria"/>
</dbReference>
<accession>B1ZRD0</accession>
<dbReference type="PANTHER" id="PTHR37946:SF1">
    <property type="entry name" value="SLL1969 PROTEIN"/>
    <property type="match status" value="1"/>
</dbReference>
<reference evidence="1 2" key="1">
    <citation type="journal article" date="2011" name="J. Bacteriol.">
        <title>Genome sequence of the verrucomicrobium Opitutus terrae PB90-1, an abundant inhabitant of rice paddy soil ecosystems.</title>
        <authorList>
            <person name="van Passel M.W."/>
            <person name="Kant R."/>
            <person name="Palva A."/>
            <person name="Copeland A."/>
            <person name="Lucas S."/>
            <person name="Lapidus A."/>
            <person name="Glavina del Rio T."/>
            <person name="Pitluck S."/>
            <person name="Goltsman E."/>
            <person name="Clum A."/>
            <person name="Sun H."/>
            <person name="Schmutz J."/>
            <person name="Larimer F.W."/>
            <person name="Land M.L."/>
            <person name="Hauser L."/>
            <person name="Kyrpides N."/>
            <person name="Mikhailova N."/>
            <person name="Richardson P.P."/>
            <person name="Janssen P.H."/>
            <person name="de Vos W.M."/>
            <person name="Smidt H."/>
        </authorList>
    </citation>
    <scope>NUCLEOTIDE SEQUENCE [LARGE SCALE GENOMIC DNA]</scope>
    <source>
        <strain evidence="2">DSM 11246 / JCM 15787 / PB90-1</strain>
    </source>
</reference>
<proteinExistence type="predicted"/>
<dbReference type="Gene3D" id="3.40.50.1820">
    <property type="entry name" value="alpha/beta hydrolase"/>
    <property type="match status" value="1"/>
</dbReference>
<dbReference type="PANTHER" id="PTHR37946">
    <property type="entry name" value="SLL1969 PROTEIN"/>
    <property type="match status" value="1"/>
</dbReference>
<dbReference type="EMBL" id="CP001032">
    <property type="protein sequence ID" value="ACB74617.1"/>
    <property type="molecule type" value="Genomic_DNA"/>
</dbReference>
<evidence type="ECO:0000313" key="2">
    <source>
        <dbReference type="Proteomes" id="UP000007013"/>
    </source>
</evidence>
<keyword evidence="2" id="KW-1185">Reference proteome</keyword>
<dbReference type="AlphaFoldDB" id="B1ZRD0"/>